<dbReference type="OrthoDB" id="1894389at2759"/>
<keyword evidence="4" id="KW-1185">Reference proteome</keyword>
<sequence length="193" mass="20914">MTTGDVEVASEVRRKRNIKCFVYVVVGVVLQTIIITVFALTVMRIKSPKVRFGSVTVESLTVGTTPSPSFSMRLIAQVTVKNTNFGHFKFENSTATFSYGGATVGEALIAKARARARETKRMNIMVDVTSSDLSGASSLGSDINSGTLRLSSQAKLSGKVHLFKIIKKKKSAEMSCTMSVHIATKTIQDLNCK</sequence>
<dbReference type="AlphaFoldDB" id="A0A834YHC2"/>
<evidence type="ECO:0000313" key="4">
    <source>
        <dbReference type="Proteomes" id="UP000655225"/>
    </source>
</evidence>
<reference evidence="3 4" key="1">
    <citation type="submission" date="2020-04" db="EMBL/GenBank/DDBJ databases">
        <title>Plant Genome Project.</title>
        <authorList>
            <person name="Zhang R.-G."/>
        </authorList>
    </citation>
    <scope>NUCLEOTIDE SEQUENCE [LARGE SCALE GENOMIC DNA]</scope>
    <source>
        <strain evidence="3">YNK0</strain>
        <tissue evidence="3">Leaf</tissue>
    </source>
</reference>
<dbReference type="InterPro" id="IPR004864">
    <property type="entry name" value="LEA_2"/>
</dbReference>
<keyword evidence="1" id="KW-1133">Transmembrane helix</keyword>
<dbReference type="Pfam" id="PF03168">
    <property type="entry name" value="LEA_2"/>
    <property type="match status" value="1"/>
</dbReference>
<feature type="domain" description="Late embryogenesis abundant protein LEA-2 subgroup" evidence="2">
    <location>
        <begin position="78"/>
        <end position="177"/>
    </location>
</feature>
<dbReference type="PANTHER" id="PTHR31852">
    <property type="entry name" value="LATE EMBRYOGENESIS ABUNDANT (LEA) HYDROXYPROLINE-RICH GLYCOPROTEIN FAMILY"/>
    <property type="match status" value="1"/>
</dbReference>
<protein>
    <recommendedName>
        <fullName evidence="2">Late embryogenesis abundant protein LEA-2 subgroup domain-containing protein</fullName>
    </recommendedName>
</protein>
<dbReference type="EMBL" id="JABCRI010000022">
    <property type="protein sequence ID" value="KAF8379614.1"/>
    <property type="molecule type" value="Genomic_DNA"/>
</dbReference>
<name>A0A834YHC2_TETSI</name>
<evidence type="ECO:0000256" key="1">
    <source>
        <dbReference type="SAM" id="Phobius"/>
    </source>
</evidence>
<feature type="transmembrane region" description="Helical" evidence="1">
    <location>
        <begin position="20"/>
        <end position="43"/>
    </location>
</feature>
<accession>A0A834YHC2</accession>
<organism evidence="3 4">
    <name type="scientific">Tetracentron sinense</name>
    <name type="common">Spur-leaf</name>
    <dbReference type="NCBI Taxonomy" id="13715"/>
    <lineage>
        <taxon>Eukaryota</taxon>
        <taxon>Viridiplantae</taxon>
        <taxon>Streptophyta</taxon>
        <taxon>Embryophyta</taxon>
        <taxon>Tracheophyta</taxon>
        <taxon>Spermatophyta</taxon>
        <taxon>Magnoliopsida</taxon>
        <taxon>Trochodendrales</taxon>
        <taxon>Trochodendraceae</taxon>
        <taxon>Tetracentron</taxon>
    </lineage>
</organism>
<gene>
    <name evidence="3" type="ORF">HHK36_029055</name>
</gene>
<keyword evidence="1" id="KW-0472">Membrane</keyword>
<dbReference type="InterPro" id="IPR055301">
    <property type="entry name" value="Lea14-like_2"/>
</dbReference>
<comment type="caution">
    <text evidence="3">The sequence shown here is derived from an EMBL/GenBank/DDBJ whole genome shotgun (WGS) entry which is preliminary data.</text>
</comment>
<keyword evidence="1" id="KW-0812">Transmembrane</keyword>
<proteinExistence type="predicted"/>
<dbReference type="Gene3D" id="2.60.40.1820">
    <property type="match status" value="1"/>
</dbReference>
<evidence type="ECO:0000313" key="3">
    <source>
        <dbReference type="EMBL" id="KAF8379614.1"/>
    </source>
</evidence>
<dbReference type="Proteomes" id="UP000655225">
    <property type="component" value="Unassembled WGS sequence"/>
</dbReference>
<dbReference type="OMA" id="TRANKSH"/>
<evidence type="ECO:0000259" key="2">
    <source>
        <dbReference type="Pfam" id="PF03168"/>
    </source>
</evidence>